<keyword evidence="3" id="KW-1185">Reference proteome</keyword>
<feature type="transmembrane region" description="Helical" evidence="1">
    <location>
        <begin position="12"/>
        <end position="29"/>
    </location>
</feature>
<reference evidence="2 3" key="1">
    <citation type="submission" date="2015-09" db="EMBL/GenBank/DDBJ databases">
        <title>Draft genome sequence of Kouleothrix aurantiaca JCM 19913.</title>
        <authorList>
            <person name="Hemp J."/>
        </authorList>
    </citation>
    <scope>NUCLEOTIDE SEQUENCE [LARGE SCALE GENOMIC DNA]</scope>
    <source>
        <strain evidence="2 3">COM-B</strain>
    </source>
</reference>
<dbReference type="Proteomes" id="UP000050509">
    <property type="component" value="Unassembled WGS sequence"/>
</dbReference>
<keyword evidence="1" id="KW-1133">Transmembrane helix</keyword>
<dbReference type="AlphaFoldDB" id="A0A0P9CSL3"/>
<comment type="caution">
    <text evidence="2">The sequence shown here is derived from an EMBL/GenBank/DDBJ whole genome shotgun (WGS) entry which is preliminary data.</text>
</comment>
<name>A0A0P9CSL3_9CHLR</name>
<sequence>MTLGRRISANSLLRGMAWSGAFALAAYDGGAFVDLADLGGAVYGAAGLGLPAIAPVVAAGALQEVEIGDRTVVLVCSAADRAGLMSSLYALLAPDRAGVATPSVPAILRYTRGAELLDLRV</sequence>
<accession>A0A0P9CSL3</accession>
<evidence type="ECO:0000256" key="1">
    <source>
        <dbReference type="SAM" id="Phobius"/>
    </source>
</evidence>
<evidence type="ECO:0000313" key="2">
    <source>
        <dbReference type="EMBL" id="KPV49007.1"/>
    </source>
</evidence>
<keyword evidence="1" id="KW-0812">Transmembrane</keyword>
<organism evidence="2 3">
    <name type="scientific">Kouleothrix aurantiaca</name>
    <dbReference type="NCBI Taxonomy" id="186479"/>
    <lineage>
        <taxon>Bacteria</taxon>
        <taxon>Bacillati</taxon>
        <taxon>Chloroflexota</taxon>
        <taxon>Chloroflexia</taxon>
        <taxon>Chloroflexales</taxon>
        <taxon>Roseiflexineae</taxon>
        <taxon>Roseiflexaceae</taxon>
        <taxon>Kouleothrix</taxon>
    </lineage>
</organism>
<keyword evidence="1" id="KW-0472">Membrane</keyword>
<dbReference type="EMBL" id="LJCR01002254">
    <property type="protein sequence ID" value="KPV49007.1"/>
    <property type="molecule type" value="Genomic_DNA"/>
</dbReference>
<gene>
    <name evidence="2" type="ORF">SE17_35015</name>
</gene>
<evidence type="ECO:0000313" key="3">
    <source>
        <dbReference type="Proteomes" id="UP000050509"/>
    </source>
</evidence>
<feature type="transmembrane region" description="Helical" evidence="1">
    <location>
        <begin position="41"/>
        <end position="62"/>
    </location>
</feature>
<protein>
    <submittedName>
        <fullName evidence="2">Uncharacterized protein</fullName>
    </submittedName>
</protein>
<proteinExistence type="predicted"/>